<evidence type="ECO:0000313" key="3">
    <source>
        <dbReference type="EMBL" id="ETS73829.1"/>
    </source>
</evidence>
<dbReference type="KEGG" id="pfy:PFICI_14775"/>
<dbReference type="InParanoid" id="W3WJ90"/>
<evidence type="ECO:0000256" key="1">
    <source>
        <dbReference type="SAM" id="SignalP"/>
    </source>
</evidence>
<dbReference type="AlphaFoldDB" id="W3WJ90"/>
<proteinExistence type="predicted"/>
<evidence type="ECO:0000259" key="2">
    <source>
        <dbReference type="Pfam" id="PF14856"/>
    </source>
</evidence>
<feature type="chain" id="PRO_5004833441" description="Ecp2 effector protein-like domain-containing protein" evidence="1">
    <location>
        <begin position="22"/>
        <end position="184"/>
    </location>
</feature>
<protein>
    <recommendedName>
        <fullName evidence="2">Ecp2 effector protein-like domain-containing protein</fullName>
    </recommendedName>
</protein>
<dbReference type="EMBL" id="KI912121">
    <property type="protein sequence ID" value="ETS73829.1"/>
    <property type="molecule type" value="Genomic_DNA"/>
</dbReference>
<evidence type="ECO:0000313" key="4">
    <source>
        <dbReference type="Proteomes" id="UP000030651"/>
    </source>
</evidence>
<reference evidence="4" key="1">
    <citation type="journal article" date="2015" name="BMC Genomics">
        <title>Genomic and transcriptomic analysis of the endophytic fungus Pestalotiopsis fici reveals its lifestyle and high potential for synthesis of natural products.</title>
        <authorList>
            <person name="Wang X."/>
            <person name="Zhang X."/>
            <person name="Liu L."/>
            <person name="Xiang M."/>
            <person name="Wang W."/>
            <person name="Sun X."/>
            <person name="Che Y."/>
            <person name="Guo L."/>
            <person name="Liu G."/>
            <person name="Guo L."/>
            <person name="Wang C."/>
            <person name="Yin W.B."/>
            <person name="Stadler M."/>
            <person name="Zhang X."/>
            <person name="Liu X."/>
        </authorList>
    </citation>
    <scope>NUCLEOTIDE SEQUENCE [LARGE SCALE GENOMIC DNA]</scope>
    <source>
        <strain evidence="4">W106-1 / CGMCC3.15140</strain>
    </source>
</reference>
<feature type="domain" description="Ecp2 effector protein-like" evidence="2">
    <location>
        <begin position="51"/>
        <end position="161"/>
    </location>
</feature>
<organism evidence="3 4">
    <name type="scientific">Pestalotiopsis fici (strain W106-1 / CGMCC3.15140)</name>
    <dbReference type="NCBI Taxonomy" id="1229662"/>
    <lineage>
        <taxon>Eukaryota</taxon>
        <taxon>Fungi</taxon>
        <taxon>Dikarya</taxon>
        <taxon>Ascomycota</taxon>
        <taxon>Pezizomycotina</taxon>
        <taxon>Sordariomycetes</taxon>
        <taxon>Xylariomycetidae</taxon>
        <taxon>Amphisphaeriales</taxon>
        <taxon>Sporocadaceae</taxon>
        <taxon>Pestalotiopsis</taxon>
    </lineage>
</organism>
<dbReference type="Pfam" id="PF14856">
    <property type="entry name" value="Hce2"/>
    <property type="match status" value="1"/>
</dbReference>
<keyword evidence="1" id="KW-0732">Signal</keyword>
<dbReference type="InterPro" id="IPR029226">
    <property type="entry name" value="Ecp2-like"/>
</dbReference>
<dbReference type="HOGENOM" id="CLU_1468687_0_0_1"/>
<feature type="signal peptide" evidence="1">
    <location>
        <begin position="1"/>
        <end position="21"/>
    </location>
</feature>
<keyword evidence="4" id="KW-1185">Reference proteome</keyword>
<dbReference type="OrthoDB" id="5226165at2759"/>
<gene>
    <name evidence="3" type="ORF">PFICI_14775</name>
</gene>
<dbReference type="Proteomes" id="UP000030651">
    <property type="component" value="Unassembled WGS sequence"/>
</dbReference>
<accession>W3WJ90</accession>
<name>W3WJ90_PESFW</name>
<sequence>MHLMTASLVALAAKLAAGAVADVLPRDSILNQIAWVDQLYTFNNHAKGNLCGDTHDLENHSGDKDAALSVDCLAMLNKINDVKDKAYYSLDSNWPQRADIKTGFAPLITVETCTFSIRPTSFNAVSYAYFVGAQDMSDILHTLINQYQQADHFKANGYMPCTDKYIKMQGDYELEFKIWNPKAQ</sequence>
<dbReference type="RefSeq" id="XP_007841547.1">
    <property type="nucleotide sequence ID" value="XM_007843356.1"/>
</dbReference>
<dbReference type="GeneID" id="19279788"/>